<reference evidence="1 2" key="1">
    <citation type="submission" date="2020-12" db="EMBL/GenBank/DDBJ databases">
        <title>Vagococcus allomyrinae sp. nov. and Enterococcus lavae sp. nov., isolated from the larvae of Allomyrina dichotoma.</title>
        <authorList>
            <person name="Lee S.D."/>
        </authorList>
    </citation>
    <scope>NUCLEOTIDE SEQUENCE [LARGE SCALE GENOMIC DNA]</scope>
    <source>
        <strain evidence="1 2">BWM-S5</strain>
    </source>
</reference>
<accession>A0ABS4CIM3</accession>
<name>A0ABS4CIM3_9ENTE</name>
<dbReference type="Proteomes" id="UP000673375">
    <property type="component" value="Unassembled WGS sequence"/>
</dbReference>
<protein>
    <submittedName>
        <fullName evidence="1">Tetratricopeptide repeat protein</fullName>
    </submittedName>
</protein>
<proteinExistence type="predicted"/>
<sequence length="1392" mass="162884">MDFTKTKKDIVEEFGICVNKYNEAPEEIIDFMMDRASRELINNLYTIAENIYTFILKKNNIDYDASYNFFIATEKLISEVIDSPLKNGVDLLFILRNKDARNKAIHKMTSLTYNPVPRLIQNLELLILHYIEPNITALISKKPRITGDASKIHLKDYMSLNKDYNSKKILIIDSMHDFSKEDIATINNIHWDIILDFDPFSLESGFQDAINRDEFYIMQLADAEETSKTIFRSGKKIVVNCDGQSGVEYPFTISRTERQRFVRNGNRPTNYMPANRKGAKEWASNYNFSHINGKQAKEYLKSFFKEYFSQAATDIYVCSMMEYAPSLHKEIYNVLDEVKGEYNFLKYIYVNDNYSLDLLNDSVGYEDEWFVLDCRYKEFIGGIEFVDYEQYSEESYVIPAYNEKGLATVEHTEVNYLTSFFYMLHKAFPTKLDESDFVEYIVEKESFALGNDIKWGLAVQNGYAELEVYHKLYNKIRNSVHRGETQFEIGSIPGFGGTTAGRVVSLKLKDEFPVLFMKQYDSNALKDALNLLYKISEKTIIIVIEENILGDILPKKSEIRDIARSTNVPHYFVYIQRSSVKSKSKNKSHVIEEFTSQDISKIINFNKEIGTGDKKLLKQSTSDFVDNLGLENCCPFLINLSIYKDRYIKLSDYVEEYIPMIESKKEWREIFLLVAILSEYLNRGIETKFIEKIFDFTNASLSAFVESFSTLIYIGESAQYNCYELKVRSSMFSKELLKKLLGGKEQDLLYKNNLQKEMIHIIELIKEYYNDKQYGTELLKNLFIDKRYEESAISESDSFENNRRFVSKFFSRIINDLWDQNNDKKAGAIFEALIKEYPEDPYFNAHAARYYAYTRSDFEKSREFIQRAVRLFEEDEEKASVAPDIYHIMGMCIRKELNYELHSRQKDAVCEVDKDRIYKLAIEAEEAFSETLNRSQIYNKTKTEEYALSACLILYMQILEFISKNDKENKEKEIYLEKALTSINSLENIFLLSEDEESLKDLEQKQRIIQNYMEEVATSIEKWNNYYTKYHDINDYKACIVSCRQRFHLIVKDTKFFSNEHLGGKVNKRIYKLFEDYYYSIEGLLVQDKSEIKNSDLFNLVELGILTNASVPEMMEIINGLYSITEKVNLNIDYFKYVLLFLRSYFGDRNNHYKLLDSIKYMKEKSSGHPNRIKAISFLANGTEMAGLISKKMIRANLVQDNSKIYQLEQLRRIEGELRIERGNKGNIIPYDINGKIMSEVKVFVNIEHNPYVSSMNNNSRVSFKLGFSYDGLKAENMSIRVVGKRESIRETEQSRREQKEIVIGEIYTFDYKESGYGKNSSIQTFRGLIDNQFPGIIHIKQIKPGHFVKETEMIEVRKILNRKPIQVKVLEKRGESYSLLPLDEEIDRLMK</sequence>
<dbReference type="EMBL" id="JAEDXU010000003">
    <property type="protein sequence ID" value="MBP1046295.1"/>
    <property type="molecule type" value="Genomic_DNA"/>
</dbReference>
<comment type="caution">
    <text evidence="1">The sequence shown here is derived from an EMBL/GenBank/DDBJ whole genome shotgun (WGS) entry which is preliminary data.</text>
</comment>
<dbReference type="PANTHER" id="PTHR16155">
    <property type="entry name" value="DED DOMAIN-CONTAINING PROTEIN"/>
    <property type="match status" value="1"/>
</dbReference>
<gene>
    <name evidence="1" type="ORF">I6N96_08360</name>
</gene>
<dbReference type="RefSeq" id="WP_209557108.1">
    <property type="nucleotide sequence ID" value="NZ_JAEDXU010000003.1"/>
</dbReference>
<organism evidence="1 2">
    <name type="scientific">Enterococcus larvae</name>
    <dbReference type="NCBI Taxonomy" id="2794352"/>
    <lineage>
        <taxon>Bacteria</taxon>
        <taxon>Bacillati</taxon>
        <taxon>Bacillota</taxon>
        <taxon>Bacilli</taxon>
        <taxon>Lactobacillales</taxon>
        <taxon>Enterococcaceae</taxon>
        <taxon>Enterococcus</taxon>
    </lineage>
</organism>
<keyword evidence="2" id="KW-1185">Reference proteome</keyword>
<evidence type="ECO:0000313" key="1">
    <source>
        <dbReference type="EMBL" id="MBP1046295.1"/>
    </source>
</evidence>
<dbReference type="PANTHER" id="PTHR16155:SF19">
    <property type="entry name" value="DED DOMAIN-CONTAINING PROTEIN"/>
    <property type="match status" value="1"/>
</dbReference>
<evidence type="ECO:0000313" key="2">
    <source>
        <dbReference type="Proteomes" id="UP000673375"/>
    </source>
</evidence>